<keyword evidence="14" id="KW-1185">Reference proteome</keyword>
<keyword evidence="6" id="KW-0378">Hydrolase</keyword>
<comment type="caution">
    <text evidence="13">The sequence shown here is derived from an EMBL/GenBank/DDBJ whole genome shotgun (WGS) entry which is preliminary data.</text>
</comment>
<keyword evidence="8" id="KW-0482">Metalloprotease</keyword>
<comment type="similarity">
    <text evidence="10">Belongs to the peptidase M15 family.</text>
</comment>
<name>A0ABT1LBI4_9HYPH</name>
<evidence type="ECO:0000256" key="9">
    <source>
        <dbReference type="ARBA" id="ARBA00023316"/>
    </source>
</evidence>
<dbReference type="PANTHER" id="PTHR37425">
    <property type="match status" value="1"/>
</dbReference>
<feature type="region of interest" description="Disordered" evidence="12">
    <location>
        <begin position="266"/>
        <end position="288"/>
    </location>
</feature>
<evidence type="ECO:0000313" key="13">
    <source>
        <dbReference type="EMBL" id="MCP8938852.1"/>
    </source>
</evidence>
<dbReference type="RefSeq" id="WP_254741250.1">
    <property type="nucleotide sequence ID" value="NZ_JANCLU010000008.1"/>
</dbReference>
<dbReference type="Pfam" id="PF05951">
    <property type="entry name" value="Peptidase_M15_2"/>
    <property type="match status" value="1"/>
</dbReference>
<keyword evidence="3" id="KW-0645">Protease</keyword>
<reference evidence="13 14" key="1">
    <citation type="submission" date="2022-07" db="EMBL/GenBank/DDBJ databases">
        <authorList>
            <person name="Li W.-J."/>
            <person name="Deng Q.-Q."/>
        </authorList>
    </citation>
    <scope>NUCLEOTIDE SEQUENCE [LARGE SCALE GENOMIC DNA]</scope>
    <source>
        <strain evidence="13 14">SYSU M60028</strain>
    </source>
</reference>
<feature type="region of interest" description="Disordered" evidence="12">
    <location>
        <begin position="315"/>
        <end position="343"/>
    </location>
</feature>
<keyword evidence="9" id="KW-0961">Cell wall biogenesis/degradation</keyword>
<evidence type="ECO:0000256" key="10">
    <source>
        <dbReference type="ARBA" id="ARBA00093448"/>
    </source>
</evidence>
<dbReference type="Proteomes" id="UP001205890">
    <property type="component" value="Unassembled WGS sequence"/>
</dbReference>
<keyword evidence="7" id="KW-0862">Zinc</keyword>
<sequence length="551" mass="58729">MASSVSRRAPAAAFRLLRWVASGFAASAVLIGGTGHVGNAVANGETRTIEIYHTHTRESATITYKRDGQFDAAALEKLNWILRDWRRDEPIRMDPRLFDIVWEVRREVGSEEPLHVVSAYRAPETNAMLRRRSRAVAEHSQHMAGKAMDFFLPDVSMAKVREIALRLQRGGVGYYPTSYNPFVHLDAGSVRHWPRMTRDQLARVFPDGKTVHIPTDGKPMPRYEEALAEIQANGGVAYADAGDSGGFFSNRRGKSFFAALFGRGGGDEDEVEDVAPRGRARPGGRTQVASVAPAQLAYAPTAFNGESDRPAPYFPNTTIAPSRPAERPAPAPVRAAAPTPPEPQPVVVARAEPTPQFVWSQGAAGQQRTAAAQPQFADVPLPTARPSGLLPPVALAAVDVPLPPARPVLLASAGPLTPGLLPASPETTSSIGPALAYAAVPLPPARPGSLAGVKIAAAPPPTALPRQEALDRNGLAWLFARARTETTPAADAHVAMAKARPAAPARDLSPMTAKPHQAVAMRFEARPAADLATDRFAGPAVKALPVARFTP</sequence>
<dbReference type="InterPro" id="IPR009045">
    <property type="entry name" value="Zn_M74/Hedgehog-like"/>
</dbReference>
<dbReference type="SUPFAM" id="SSF55166">
    <property type="entry name" value="Hedgehog/DD-peptidase"/>
    <property type="match status" value="1"/>
</dbReference>
<accession>A0ABT1LBI4</accession>
<evidence type="ECO:0000256" key="5">
    <source>
        <dbReference type="ARBA" id="ARBA00022729"/>
    </source>
</evidence>
<evidence type="ECO:0000256" key="2">
    <source>
        <dbReference type="ARBA" id="ARBA00004776"/>
    </source>
</evidence>
<dbReference type="PANTHER" id="PTHR37425:SF1">
    <property type="entry name" value="OUTER MEMBRANE PROTEIN"/>
    <property type="match status" value="1"/>
</dbReference>
<evidence type="ECO:0000256" key="7">
    <source>
        <dbReference type="ARBA" id="ARBA00022833"/>
    </source>
</evidence>
<protein>
    <recommendedName>
        <fullName evidence="11">Murein endopeptidase K</fullName>
    </recommendedName>
</protein>
<proteinExistence type="inferred from homology"/>
<keyword evidence="4" id="KW-0479">Metal-binding</keyword>
<evidence type="ECO:0000256" key="4">
    <source>
        <dbReference type="ARBA" id="ARBA00022723"/>
    </source>
</evidence>
<evidence type="ECO:0000256" key="12">
    <source>
        <dbReference type="SAM" id="MobiDB-lite"/>
    </source>
</evidence>
<evidence type="ECO:0000256" key="1">
    <source>
        <dbReference type="ARBA" id="ARBA00001947"/>
    </source>
</evidence>
<comment type="cofactor">
    <cofactor evidence="1">
        <name>Zn(2+)</name>
        <dbReference type="ChEBI" id="CHEBI:29105"/>
    </cofactor>
</comment>
<comment type="pathway">
    <text evidence="2">Cell wall biogenesis; cell wall polysaccharide biosynthesis.</text>
</comment>
<dbReference type="InterPro" id="IPR010275">
    <property type="entry name" value="MepK"/>
</dbReference>
<evidence type="ECO:0000313" key="14">
    <source>
        <dbReference type="Proteomes" id="UP001205890"/>
    </source>
</evidence>
<dbReference type="EMBL" id="JANCLU010000008">
    <property type="protein sequence ID" value="MCP8938852.1"/>
    <property type="molecule type" value="Genomic_DNA"/>
</dbReference>
<organism evidence="13 14">
    <name type="scientific">Alsobacter ponti</name>
    <dbReference type="NCBI Taxonomy" id="2962936"/>
    <lineage>
        <taxon>Bacteria</taxon>
        <taxon>Pseudomonadati</taxon>
        <taxon>Pseudomonadota</taxon>
        <taxon>Alphaproteobacteria</taxon>
        <taxon>Hyphomicrobiales</taxon>
        <taxon>Alsobacteraceae</taxon>
        <taxon>Alsobacter</taxon>
    </lineage>
</organism>
<keyword evidence="5" id="KW-0732">Signal</keyword>
<evidence type="ECO:0000256" key="6">
    <source>
        <dbReference type="ARBA" id="ARBA00022801"/>
    </source>
</evidence>
<gene>
    <name evidence="13" type="ORF">NK718_10025</name>
</gene>
<dbReference type="Gene3D" id="3.30.1380.10">
    <property type="match status" value="1"/>
</dbReference>
<evidence type="ECO:0000256" key="8">
    <source>
        <dbReference type="ARBA" id="ARBA00023049"/>
    </source>
</evidence>
<dbReference type="CDD" id="cd14844">
    <property type="entry name" value="Zn-DD-carboxypeptidase_like"/>
    <property type="match status" value="1"/>
</dbReference>
<evidence type="ECO:0000256" key="11">
    <source>
        <dbReference type="ARBA" id="ARBA00093666"/>
    </source>
</evidence>
<evidence type="ECO:0000256" key="3">
    <source>
        <dbReference type="ARBA" id="ARBA00022670"/>
    </source>
</evidence>